<dbReference type="GO" id="GO:0016747">
    <property type="term" value="F:acyltransferase activity, transferring groups other than amino-acyl groups"/>
    <property type="evidence" value="ECO:0007669"/>
    <property type="project" value="InterPro"/>
</dbReference>
<sequence>MLDIIPETNEEIANIRQVVTDAFAQPQEAQLVDKIRNSENFIPELSLMAVENGKVLGHILFNRIFIEASQQTLPALALAPLAVIPQRQHQGIGTRLVQVGLSKCRELDYAIVVVVGYPHYYQRFGFQTASKFGLMSSLSVPDEAFMVLELKRSALAHISGTVHYPAYFQEV</sequence>
<dbReference type="RefSeq" id="WP_016876199.1">
    <property type="nucleotide sequence ID" value="NZ_CP170746.1"/>
</dbReference>
<dbReference type="EMBL" id="RSCJ01000013">
    <property type="protein sequence ID" value="RUR79235.1"/>
    <property type="molecule type" value="Genomic_DNA"/>
</dbReference>
<dbReference type="OrthoDB" id="9797178at2"/>
<organism evidence="2 3">
    <name type="scientific">Chlorogloeopsis fritschii PCC 6912</name>
    <dbReference type="NCBI Taxonomy" id="211165"/>
    <lineage>
        <taxon>Bacteria</taxon>
        <taxon>Bacillati</taxon>
        <taxon>Cyanobacteriota</taxon>
        <taxon>Cyanophyceae</taxon>
        <taxon>Nostocales</taxon>
        <taxon>Chlorogloeopsidaceae</taxon>
        <taxon>Chlorogloeopsis</taxon>
    </lineage>
</organism>
<feature type="domain" description="N-acetyltransferase" evidence="1">
    <location>
        <begin position="2"/>
        <end position="151"/>
    </location>
</feature>
<comment type="caution">
    <text evidence="2">The sequence shown here is derived from an EMBL/GenBank/DDBJ whole genome shotgun (WGS) entry which is preliminary data.</text>
</comment>
<evidence type="ECO:0000259" key="1">
    <source>
        <dbReference type="PROSITE" id="PS51186"/>
    </source>
</evidence>
<dbReference type="PROSITE" id="PS51186">
    <property type="entry name" value="GNAT"/>
    <property type="match status" value="1"/>
</dbReference>
<dbReference type="InterPro" id="IPR016181">
    <property type="entry name" value="Acyl_CoA_acyltransferase"/>
</dbReference>
<dbReference type="Pfam" id="PF13527">
    <property type="entry name" value="Acetyltransf_9"/>
    <property type="match status" value="1"/>
</dbReference>
<protein>
    <submittedName>
        <fullName evidence="2">N-acetyltransferase</fullName>
    </submittedName>
</protein>
<dbReference type="STRING" id="211165.GCA_000317285_06749"/>
<dbReference type="Gene3D" id="3.40.630.30">
    <property type="match status" value="1"/>
</dbReference>
<proteinExistence type="predicted"/>
<dbReference type="InterPro" id="IPR000182">
    <property type="entry name" value="GNAT_dom"/>
</dbReference>
<evidence type="ECO:0000313" key="2">
    <source>
        <dbReference type="EMBL" id="RUR79235.1"/>
    </source>
</evidence>
<dbReference type="SUPFAM" id="SSF55729">
    <property type="entry name" value="Acyl-CoA N-acyltransferases (Nat)"/>
    <property type="match status" value="1"/>
</dbReference>
<accession>A0A433NBE3</accession>
<dbReference type="AlphaFoldDB" id="A0A433NBE3"/>
<gene>
    <name evidence="2" type="ORF">PCC6912_34090</name>
</gene>
<keyword evidence="2" id="KW-0808">Transferase</keyword>
<evidence type="ECO:0000313" key="3">
    <source>
        <dbReference type="Proteomes" id="UP000268857"/>
    </source>
</evidence>
<keyword evidence="3" id="KW-1185">Reference proteome</keyword>
<dbReference type="Proteomes" id="UP000268857">
    <property type="component" value="Unassembled WGS sequence"/>
</dbReference>
<dbReference type="CDD" id="cd04301">
    <property type="entry name" value="NAT_SF"/>
    <property type="match status" value="1"/>
</dbReference>
<name>A0A433NBE3_CHLFR</name>
<reference evidence="2 3" key="1">
    <citation type="journal article" date="2019" name="Genome Biol. Evol.">
        <title>Day and night: Metabolic profiles and evolutionary relationships of six axenic non-marine cyanobacteria.</title>
        <authorList>
            <person name="Will S.E."/>
            <person name="Henke P."/>
            <person name="Boedeker C."/>
            <person name="Huang S."/>
            <person name="Brinkmann H."/>
            <person name="Rohde M."/>
            <person name="Jarek M."/>
            <person name="Friedl T."/>
            <person name="Seufert S."/>
            <person name="Schumacher M."/>
            <person name="Overmann J."/>
            <person name="Neumann-Schaal M."/>
            <person name="Petersen J."/>
        </authorList>
    </citation>
    <scope>NUCLEOTIDE SEQUENCE [LARGE SCALE GENOMIC DNA]</scope>
    <source>
        <strain evidence="2 3">PCC 6912</strain>
    </source>
</reference>